<dbReference type="Proteomes" id="UP000269265">
    <property type="component" value="Unassembled WGS sequence"/>
</dbReference>
<dbReference type="AlphaFoldDB" id="A0A3R8T495"/>
<evidence type="ECO:0000259" key="2">
    <source>
        <dbReference type="Pfam" id="PF02525"/>
    </source>
</evidence>
<gene>
    <name evidence="3" type="ORF">EIP75_02800</name>
</gene>
<sequence length="205" mass="22733">MPDAPNILVLVAHPDLRHSRVNRQLMQAASGADLPNVQVRDLYALYPDLAMDVQAEQALVAQADLIVWQHPLHWYSMPPLMKLWLDEVLTLGWAYGHGGDALRGKDLWLVLSTGGPASAYHPQGYNRHFFDAFLPPYEQTAALCGLRFLPPLVLHAAHAASAAEVADHVGVYRQRLGSYPAWPEIDEMGDCPECRVPATDRPQEA</sequence>
<dbReference type="EMBL" id="RSED01000002">
    <property type="protein sequence ID" value="RRS05811.1"/>
    <property type="molecule type" value="Genomic_DNA"/>
</dbReference>
<keyword evidence="1" id="KW-0560">Oxidoreductase</keyword>
<protein>
    <submittedName>
        <fullName evidence="3">NAD(P)H dehydrogenase</fullName>
    </submittedName>
</protein>
<comment type="caution">
    <text evidence="3">The sequence shown here is derived from an EMBL/GenBank/DDBJ whole genome shotgun (WGS) entry which is preliminary data.</text>
</comment>
<dbReference type="PANTHER" id="PTHR47307:SF2">
    <property type="entry name" value="GLUTATHIONE-REGULATED POTASSIUM-EFFLUX SYSTEM ANCILLARY PROTEIN KEFF"/>
    <property type="match status" value="1"/>
</dbReference>
<proteinExistence type="predicted"/>
<name>A0A3R8T495_9BURK</name>
<dbReference type="Gene3D" id="3.40.50.360">
    <property type="match status" value="1"/>
</dbReference>
<dbReference type="GO" id="GO:0003955">
    <property type="term" value="F:NAD(P)H dehydrogenase (quinone) activity"/>
    <property type="evidence" value="ECO:0007669"/>
    <property type="project" value="TreeGrafter"/>
</dbReference>
<dbReference type="SUPFAM" id="SSF52218">
    <property type="entry name" value="Flavoproteins"/>
    <property type="match status" value="1"/>
</dbReference>
<dbReference type="InterPro" id="IPR029039">
    <property type="entry name" value="Flavoprotein-like_sf"/>
</dbReference>
<dbReference type="GO" id="GO:0010181">
    <property type="term" value="F:FMN binding"/>
    <property type="evidence" value="ECO:0007669"/>
    <property type="project" value="TreeGrafter"/>
</dbReference>
<evidence type="ECO:0000256" key="1">
    <source>
        <dbReference type="ARBA" id="ARBA00023002"/>
    </source>
</evidence>
<dbReference type="InterPro" id="IPR046980">
    <property type="entry name" value="KefG/KefF"/>
</dbReference>
<keyword evidence="4" id="KW-1185">Reference proteome</keyword>
<organism evidence="3 4">
    <name type="scientific">Aquabacterium soli</name>
    <dbReference type="NCBI Taxonomy" id="2493092"/>
    <lineage>
        <taxon>Bacteria</taxon>
        <taxon>Pseudomonadati</taxon>
        <taxon>Pseudomonadota</taxon>
        <taxon>Betaproteobacteria</taxon>
        <taxon>Burkholderiales</taxon>
        <taxon>Aquabacterium</taxon>
    </lineage>
</organism>
<evidence type="ECO:0000313" key="3">
    <source>
        <dbReference type="EMBL" id="RRS05811.1"/>
    </source>
</evidence>
<accession>A0A3R8T495</accession>
<dbReference type="Pfam" id="PF02525">
    <property type="entry name" value="Flavodoxin_2"/>
    <property type="match status" value="1"/>
</dbReference>
<dbReference type="PANTHER" id="PTHR47307">
    <property type="entry name" value="GLUTATHIONE-REGULATED POTASSIUM-EFFLUX SYSTEM ANCILLARY PROTEIN KEFG"/>
    <property type="match status" value="1"/>
</dbReference>
<dbReference type="OrthoDB" id="9798454at2"/>
<reference evidence="3 4" key="1">
    <citation type="submission" date="2018-12" db="EMBL/GenBank/DDBJ databases">
        <title>The whole draft genome of Aquabacterium sp. SJQ9.</title>
        <authorList>
            <person name="Sun L."/>
            <person name="Gao X."/>
            <person name="Chen W."/>
            <person name="Huang K."/>
        </authorList>
    </citation>
    <scope>NUCLEOTIDE SEQUENCE [LARGE SCALE GENOMIC DNA]</scope>
    <source>
        <strain evidence="3 4">SJQ9</strain>
    </source>
</reference>
<dbReference type="GO" id="GO:0009055">
    <property type="term" value="F:electron transfer activity"/>
    <property type="evidence" value="ECO:0007669"/>
    <property type="project" value="TreeGrafter"/>
</dbReference>
<evidence type="ECO:0000313" key="4">
    <source>
        <dbReference type="Proteomes" id="UP000269265"/>
    </source>
</evidence>
<dbReference type="InterPro" id="IPR003680">
    <property type="entry name" value="Flavodoxin_fold"/>
</dbReference>
<feature type="domain" description="Flavodoxin-like fold" evidence="2">
    <location>
        <begin position="6"/>
        <end position="176"/>
    </location>
</feature>
<dbReference type="RefSeq" id="WP_125241718.1">
    <property type="nucleotide sequence ID" value="NZ_RSED01000002.1"/>
</dbReference>